<evidence type="ECO:0000313" key="1">
    <source>
        <dbReference type="EMBL" id="KAJ9093372.1"/>
    </source>
</evidence>
<accession>A0ACC2V2Y4</accession>
<sequence length="439" mass="50558">MPKQKQTRKISHQLKKEEERDERMEGIYNEESLSKSYPLAPRLPKRRDLQQEALTAAWYPFTTGRRQTHRHMKWKSGKCDQEWLSGQSKSVDAQSPAPQDLVGEERQPIVFATKTAVKRCFGLNYPENLNLAKVAKLIPDDRTGDVLNNASGGRGPWLMPEWVEYMSRGTIPTGRAPSNPSVQDRIFNMACLEVSGTKLEKEIDLPFLQRELDPLERFKGLKENGSETGSIYIMSSKAGSFTPWHLDATAEVHWLCVVKGEKWVYTLPPTPHNTAMMRLAEKGDYTPKDALVVAGGWVDEYNLASHIEQREHDLNIQTMKRNRYPQFERICWMLAEEFGRRWATEEMCRGVSRHMSVQISRLRRFVADEKETIVAYLKGKKGLSRGKISVGSLPYGYRDTEKWNEVQESLKQGYLNVLRANTVEVVKDHKKTRKWVRSS</sequence>
<proteinExistence type="predicted"/>
<comment type="caution">
    <text evidence="1">The sequence shown here is derived from an EMBL/GenBank/DDBJ whole genome shotgun (WGS) entry which is preliminary data.</text>
</comment>
<name>A0ACC2V2Y4_9TREE</name>
<dbReference type="Proteomes" id="UP001227268">
    <property type="component" value="Unassembled WGS sequence"/>
</dbReference>
<evidence type="ECO:0000313" key="2">
    <source>
        <dbReference type="Proteomes" id="UP001227268"/>
    </source>
</evidence>
<protein>
    <submittedName>
        <fullName evidence="1">Uncharacterized protein</fullName>
    </submittedName>
</protein>
<reference evidence="1" key="1">
    <citation type="submission" date="2023-04" db="EMBL/GenBank/DDBJ databases">
        <title>Draft Genome sequencing of Naganishia species isolated from polar environments using Oxford Nanopore Technology.</title>
        <authorList>
            <person name="Leo P."/>
            <person name="Venkateswaran K."/>
        </authorList>
    </citation>
    <scope>NUCLEOTIDE SEQUENCE</scope>
    <source>
        <strain evidence="1">MNA-CCFEE 5423</strain>
    </source>
</reference>
<keyword evidence="2" id="KW-1185">Reference proteome</keyword>
<organism evidence="1 2">
    <name type="scientific">Naganishia friedmannii</name>
    <dbReference type="NCBI Taxonomy" id="89922"/>
    <lineage>
        <taxon>Eukaryota</taxon>
        <taxon>Fungi</taxon>
        <taxon>Dikarya</taxon>
        <taxon>Basidiomycota</taxon>
        <taxon>Agaricomycotina</taxon>
        <taxon>Tremellomycetes</taxon>
        <taxon>Filobasidiales</taxon>
        <taxon>Filobasidiaceae</taxon>
        <taxon>Naganishia</taxon>
    </lineage>
</organism>
<dbReference type="EMBL" id="JASBWT010000031">
    <property type="protein sequence ID" value="KAJ9093372.1"/>
    <property type="molecule type" value="Genomic_DNA"/>
</dbReference>
<gene>
    <name evidence="1" type="ORF">QFC21_006402</name>
</gene>